<protein>
    <submittedName>
        <fullName evidence="1">Uncharacterized protein</fullName>
    </submittedName>
</protein>
<keyword evidence="2" id="KW-1185">Reference proteome</keyword>
<name>A0A9X0UDB6_9PROT</name>
<dbReference type="RefSeq" id="WP_186770983.1">
    <property type="nucleotide sequence ID" value="NZ_JACOMF010000013.1"/>
</dbReference>
<evidence type="ECO:0000313" key="1">
    <source>
        <dbReference type="EMBL" id="MBC4016212.1"/>
    </source>
</evidence>
<proteinExistence type="predicted"/>
<reference evidence="1" key="1">
    <citation type="submission" date="2020-08" db="EMBL/GenBank/DDBJ databases">
        <authorList>
            <person name="Hu Y."/>
            <person name="Nguyen S.V."/>
            <person name="Li F."/>
            <person name="Fanning S."/>
        </authorList>
    </citation>
    <scope>NUCLEOTIDE SEQUENCE</scope>
    <source>
        <strain evidence="1">SYSU D8009</strain>
    </source>
</reference>
<accession>A0A9X0UDB6</accession>
<dbReference type="PROSITE" id="PS51257">
    <property type="entry name" value="PROKAR_LIPOPROTEIN"/>
    <property type="match status" value="1"/>
</dbReference>
<dbReference type="EMBL" id="JACOMF010000013">
    <property type="protein sequence ID" value="MBC4016212.1"/>
    <property type="molecule type" value="Genomic_DNA"/>
</dbReference>
<gene>
    <name evidence="1" type="ORF">H7965_12870</name>
</gene>
<comment type="caution">
    <text evidence="1">The sequence shown here is derived from an EMBL/GenBank/DDBJ whole genome shotgun (WGS) entry which is preliminary data.</text>
</comment>
<sequence length="210" mass="21053">MKPGRLLAGLLLLGACAELRQAPPRPPPAGLATATADPTRAAVGAAAAAFADRGAGLAGRPAEAAQALAQLEFLTVELSRNPRFAPLPESLRREFLLARTEARDALGVDEQASPDAVVAALLTAARALRAGDRAAAARALPAPTFRPGGARSVVRLGELGPLPQTALATGLAVEGVARLDAEAGWLGRGSTEAVTGGVTYGPAGGLTAGY</sequence>
<organism evidence="1 2">
    <name type="scientific">Siccirubricoccus deserti</name>
    <dbReference type="NCBI Taxonomy" id="2013562"/>
    <lineage>
        <taxon>Bacteria</taxon>
        <taxon>Pseudomonadati</taxon>
        <taxon>Pseudomonadota</taxon>
        <taxon>Alphaproteobacteria</taxon>
        <taxon>Acetobacterales</taxon>
        <taxon>Roseomonadaceae</taxon>
        <taxon>Siccirubricoccus</taxon>
    </lineage>
</organism>
<evidence type="ECO:0000313" key="2">
    <source>
        <dbReference type="Proteomes" id="UP000600101"/>
    </source>
</evidence>
<dbReference type="AlphaFoldDB" id="A0A9X0UDB6"/>
<dbReference type="Proteomes" id="UP000600101">
    <property type="component" value="Unassembled WGS sequence"/>
</dbReference>